<protein>
    <submittedName>
        <fullName evidence="3">Transcriptional regulator, ArsR family</fullName>
    </submittedName>
</protein>
<dbReference type="InterPro" id="IPR017517">
    <property type="entry name" value="Maleyloyr_isom"/>
</dbReference>
<feature type="domain" description="Activator of Hsp90 ATPase homologue 1/2-like C-terminal" evidence="2">
    <location>
        <begin position="12"/>
        <end position="127"/>
    </location>
</feature>
<proteinExistence type="inferred from homology"/>
<dbReference type="InterPro" id="IPR017520">
    <property type="entry name" value="CHP03086"/>
</dbReference>
<sequence>MFTKTVVLPVGIDEAFALITEPERLRRWQAVSARVDLRVGGDYRWTITPGHVAAGTFREVEPGKRVVFGWGWEGNPDLAPDASTVMITVEPVADGTQVTLTHEGLTDEQAAMHAEGWNHYFGRLEKAAVAGDAGPDEWSAAPERLDELSAADATLAVLQTVLRQLTSADRPKQTPCADFTCHDLAEHLFGSMIAFGAMAGVEVVNPETGSLENRVATMAAQAIEGWRARGLDGTVPAPGGDEMPARFAASIMPVEFLLHAWDMAQGSGTPLVVSDEVVAYVHKLAEQIVPGARGASFGDEVAPSTGADPMERLAAFAGRRPVAE</sequence>
<dbReference type="NCBIfam" id="TIGR03083">
    <property type="entry name" value="maleylpyruvate isomerase family mycothiol-dependent enzyme"/>
    <property type="match status" value="1"/>
</dbReference>
<dbReference type="InterPro" id="IPR013538">
    <property type="entry name" value="ASHA1/2-like_C"/>
</dbReference>
<dbReference type="InterPro" id="IPR034660">
    <property type="entry name" value="DinB/YfiT-like"/>
</dbReference>
<accession>A0A1C5JE82</accession>
<comment type="similarity">
    <text evidence="1">Belongs to the AHA1 family.</text>
</comment>
<dbReference type="NCBIfam" id="TIGR03086">
    <property type="entry name" value="TIGR03086 family metal-binding protein"/>
    <property type="match status" value="1"/>
</dbReference>
<evidence type="ECO:0000256" key="1">
    <source>
        <dbReference type="ARBA" id="ARBA00006817"/>
    </source>
</evidence>
<evidence type="ECO:0000259" key="2">
    <source>
        <dbReference type="Pfam" id="PF08327"/>
    </source>
</evidence>
<dbReference type="CDD" id="cd07814">
    <property type="entry name" value="SRPBCC_CalC_Aha1-like"/>
    <property type="match status" value="1"/>
</dbReference>
<dbReference type="InterPro" id="IPR023393">
    <property type="entry name" value="START-like_dom_sf"/>
</dbReference>
<evidence type="ECO:0000313" key="3">
    <source>
        <dbReference type="EMBL" id="SCG68832.1"/>
    </source>
</evidence>
<gene>
    <name evidence="3" type="ORF">GA0070613_4514</name>
</gene>
<dbReference type="SUPFAM" id="SSF109854">
    <property type="entry name" value="DinB/YfiT-like putative metalloenzymes"/>
    <property type="match status" value="1"/>
</dbReference>
<dbReference type="Gene3D" id="3.30.530.20">
    <property type="match status" value="1"/>
</dbReference>
<dbReference type="Pfam" id="PF08327">
    <property type="entry name" value="AHSA1"/>
    <property type="match status" value="1"/>
</dbReference>
<dbReference type="RefSeq" id="WP_231929367.1">
    <property type="nucleotide sequence ID" value="NZ_LT607754.1"/>
</dbReference>
<dbReference type="SUPFAM" id="SSF55961">
    <property type="entry name" value="Bet v1-like"/>
    <property type="match status" value="1"/>
</dbReference>
<dbReference type="Proteomes" id="UP000198221">
    <property type="component" value="Chromosome I"/>
</dbReference>
<dbReference type="EMBL" id="LT607754">
    <property type="protein sequence ID" value="SCG68832.1"/>
    <property type="molecule type" value="Genomic_DNA"/>
</dbReference>
<organism evidence="3 4">
    <name type="scientific">Micromonospora inositola</name>
    <dbReference type="NCBI Taxonomy" id="47865"/>
    <lineage>
        <taxon>Bacteria</taxon>
        <taxon>Bacillati</taxon>
        <taxon>Actinomycetota</taxon>
        <taxon>Actinomycetes</taxon>
        <taxon>Micromonosporales</taxon>
        <taxon>Micromonosporaceae</taxon>
        <taxon>Micromonospora</taxon>
    </lineage>
</organism>
<reference evidence="4" key="1">
    <citation type="submission" date="2016-06" db="EMBL/GenBank/DDBJ databases">
        <authorList>
            <person name="Varghese N."/>
            <person name="Submissions Spin"/>
        </authorList>
    </citation>
    <scope>NUCLEOTIDE SEQUENCE [LARGE SCALE GENOMIC DNA]</scope>
    <source>
        <strain evidence="4">DSM 43819</strain>
    </source>
</reference>
<keyword evidence="4" id="KW-1185">Reference proteome</keyword>
<evidence type="ECO:0000313" key="4">
    <source>
        <dbReference type="Proteomes" id="UP000198221"/>
    </source>
</evidence>
<dbReference type="AlphaFoldDB" id="A0A1C5JE82"/>
<name>A0A1C5JE82_9ACTN</name>